<dbReference type="EMBL" id="JANPWZ010000006">
    <property type="protein sequence ID" value="KAJ3580425.1"/>
    <property type="molecule type" value="Genomic_DNA"/>
</dbReference>
<gene>
    <name evidence="1" type="ORF">NPX13_g131</name>
</gene>
<name>A0A9W8NNT3_9PEZI</name>
<dbReference type="Proteomes" id="UP001148614">
    <property type="component" value="Unassembled WGS sequence"/>
</dbReference>
<dbReference type="OrthoDB" id="2129069at2759"/>
<dbReference type="AlphaFoldDB" id="A0A9W8NNT3"/>
<evidence type="ECO:0000313" key="2">
    <source>
        <dbReference type="Proteomes" id="UP001148614"/>
    </source>
</evidence>
<proteinExistence type="predicted"/>
<dbReference type="VEuPathDB" id="FungiDB:F4678DRAFT_458229"/>
<reference evidence="1" key="1">
    <citation type="submission" date="2022-07" db="EMBL/GenBank/DDBJ databases">
        <title>Genome Sequence of Xylaria arbuscula.</title>
        <authorList>
            <person name="Buettner E."/>
        </authorList>
    </citation>
    <scope>NUCLEOTIDE SEQUENCE</scope>
    <source>
        <strain evidence="1">VT107</strain>
    </source>
</reference>
<evidence type="ECO:0000313" key="1">
    <source>
        <dbReference type="EMBL" id="KAJ3580425.1"/>
    </source>
</evidence>
<accession>A0A9W8NNT3</accession>
<organism evidence="1 2">
    <name type="scientific">Xylaria arbuscula</name>
    <dbReference type="NCBI Taxonomy" id="114810"/>
    <lineage>
        <taxon>Eukaryota</taxon>
        <taxon>Fungi</taxon>
        <taxon>Dikarya</taxon>
        <taxon>Ascomycota</taxon>
        <taxon>Pezizomycotina</taxon>
        <taxon>Sordariomycetes</taxon>
        <taxon>Xylariomycetidae</taxon>
        <taxon>Xylariales</taxon>
        <taxon>Xylariaceae</taxon>
        <taxon>Xylaria</taxon>
    </lineage>
</organism>
<sequence length="162" mass="17663">MSPHEVTSPDCQARIERLYNLNAGQLSGIIFLMKDDDAQQSAAHVLMALQVQLIGGRWELPIFPVNSVAAVPASLVTLRSQMCSTAVNRGSATPARQLLPFCSDGVPLTEHTVNILTDTTSDFRDLLDKLSSDALIKSEIALLLGNDADKLRNFWTDDDPVD</sequence>
<protein>
    <submittedName>
        <fullName evidence="1">Uncharacterized protein</fullName>
    </submittedName>
</protein>
<keyword evidence="2" id="KW-1185">Reference proteome</keyword>
<comment type="caution">
    <text evidence="1">The sequence shown here is derived from an EMBL/GenBank/DDBJ whole genome shotgun (WGS) entry which is preliminary data.</text>
</comment>